<evidence type="ECO:0000256" key="1">
    <source>
        <dbReference type="SAM" id="Coils"/>
    </source>
</evidence>
<feature type="compositionally biased region" description="Pro residues" evidence="2">
    <location>
        <begin position="169"/>
        <end position="180"/>
    </location>
</feature>
<gene>
    <name evidence="3" type="ORF">HETSPECPRED_003221</name>
</gene>
<evidence type="ECO:0000313" key="3">
    <source>
        <dbReference type="EMBL" id="CAF9941388.1"/>
    </source>
</evidence>
<accession>A0A8H3PIA9</accession>
<keyword evidence="1" id="KW-0175">Coiled coil</keyword>
<dbReference type="Gene3D" id="6.10.280.220">
    <property type="match status" value="1"/>
</dbReference>
<feature type="region of interest" description="Disordered" evidence="2">
    <location>
        <begin position="215"/>
        <end position="257"/>
    </location>
</feature>
<feature type="compositionally biased region" description="Gly residues" evidence="2">
    <location>
        <begin position="248"/>
        <end position="257"/>
    </location>
</feature>
<name>A0A8H3PIA9_9LECA</name>
<dbReference type="AlphaFoldDB" id="A0A8H3PIA9"/>
<protein>
    <submittedName>
        <fullName evidence="3">Uncharacterized protein</fullName>
    </submittedName>
</protein>
<dbReference type="OrthoDB" id="5413892at2759"/>
<organism evidence="3 4">
    <name type="scientific">Heterodermia speciosa</name>
    <dbReference type="NCBI Taxonomy" id="116794"/>
    <lineage>
        <taxon>Eukaryota</taxon>
        <taxon>Fungi</taxon>
        <taxon>Dikarya</taxon>
        <taxon>Ascomycota</taxon>
        <taxon>Pezizomycotina</taxon>
        <taxon>Lecanoromycetes</taxon>
        <taxon>OSLEUM clade</taxon>
        <taxon>Lecanoromycetidae</taxon>
        <taxon>Caliciales</taxon>
        <taxon>Physciaceae</taxon>
        <taxon>Heterodermia</taxon>
    </lineage>
</organism>
<dbReference type="Proteomes" id="UP000664521">
    <property type="component" value="Unassembled WGS sequence"/>
</dbReference>
<dbReference type="EMBL" id="CAJPDS010000191">
    <property type="protein sequence ID" value="CAF9941388.1"/>
    <property type="molecule type" value="Genomic_DNA"/>
</dbReference>
<comment type="caution">
    <text evidence="3">The sequence shown here is derived from an EMBL/GenBank/DDBJ whole genome shotgun (WGS) entry which is preliminary data.</text>
</comment>
<proteinExistence type="predicted"/>
<evidence type="ECO:0000256" key="2">
    <source>
        <dbReference type="SAM" id="MobiDB-lite"/>
    </source>
</evidence>
<reference evidence="3" key="1">
    <citation type="submission" date="2021-03" db="EMBL/GenBank/DDBJ databases">
        <authorList>
            <person name="Tagirdzhanova G."/>
        </authorList>
    </citation>
    <scope>NUCLEOTIDE SEQUENCE</scope>
</reference>
<sequence length="257" mass="27886">MSYLRGNLPHNPDFPTVAEELRKLIKRTDELEIQNKAAQQKINQYEKDIVKLNNRCDSFGHKIQELEAKNLMLENRCKAVDQNALARLINSRIANPEHVLTPLKEAATNLPIKNFPKHEKDIRTMAAPEITSTLRSLDQPTTGPTSDQKTRLRQAVGRDITTPTSALKAPPPSSASPSDPPAASQPTRPPPAKRAMSVQDKKLAGIKAAKAKLAQNRQYGGVADPRVRKRGSLAGSTAVDVGAEGGKKGVGVGEGED</sequence>
<keyword evidence="4" id="KW-1185">Reference proteome</keyword>
<feature type="coiled-coil region" evidence="1">
    <location>
        <begin position="21"/>
        <end position="83"/>
    </location>
</feature>
<feature type="compositionally biased region" description="Polar residues" evidence="2">
    <location>
        <begin position="131"/>
        <end position="147"/>
    </location>
</feature>
<evidence type="ECO:0000313" key="4">
    <source>
        <dbReference type="Proteomes" id="UP000664521"/>
    </source>
</evidence>
<feature type="region of interest" description="Disordered" evidence="2">
    <location>
        <begin position="131"/>
        <end position="200"/>
    </location>
</feature>